<dbReference type="GeneID" id="115171647"/>
<dbReference type="InterPro" id="IPR011765">
    <property type="entry name" value="Pept_M16_N"/>
</dbReference>
<accession>A0A674D860</accession>
<dbReference type="Gene3D" id="3.30.830.10">
    <property type="entry name" value="Metalloenzyme, LuxS/M16 peptidase-like"/>
    <property type="match status" value="2"/>
</dbReference>
<evidence type="ECO:0000259" key="2">
    <source>
        <dbReference type="Pfam" id="PF05193"/>
    </source>
</evidence>
<evidence type="ECO:0000313" key="4">
    <source>
        <dbReference type="Proteomes" id="UP000472277"/>
    </source>
</evidence>
<feature type="domain" description="Peptidase M16 C-terminal" evidence="2">
    <location>
        <begin position="203"/>
        <end position="381"/>
    </location>
</feature>
<feature type="domain" description="Peptidase M16 N-terminal" evidence="1">
    <location>
        <begin position="52"/>
        <end position="197"/>
    </location>
</feature>
<proteinExistence type="predicted"/>
<dbReference type="Pfam" id="PF00675">
    <property type="entry name" value="Peptidase_M16"/>
    <property type="match status" value="1"/>
</dbReference>
<dbReference type="FunFam" id="3.30.830.10:FF:000039">
    <property type="entry name" value="Ubiquinol-cytochrome c reductase core subunit 2"/>
    <property type="match status" value="1"/>
</dbReference>
<protein>
    <submittedName>
        <fullName evidence="3">Ubiquinol-cytochrome c reductase core protein 2a</fullName>
    </submittedName>
</protein>
<dbReference type="GeneTree" id="ENSGT00940000166251"/>
<name>A0A674D860_SALTR</name>
<gene>
    <name evidence="3" type="primary">LOC115171647</name>
</gene>
<dbReference type="SUPFAM" id="SSF63411">
    <property type="entry name" value="LuxS/MPP-like metallohydrolase"/>
    <property type="match status" value="2"/>
</dbReference>
<dbReference type="AlphaFoldDB" id="A0A674D860"/>
<dbReference type="Pfam" id="PF05193">
    <property type="entry name" value="Peptidase_M16_C"/>
    <property type="match status" value="1"/>
</dbReference>
<dbReference type="InterPro" id="IPR007863">
    <property type="entry name" value="Peptidase_M16_C"/>
</dbReference>
<dbReference type="KEGG" id="stru:115171647"/>
<dbReference type="RefSeq" id="XP_029584516.1">
    <property type="nucleotide sequence ID" value="XM_029728656.1"/>
</dbReference>
<dbReference type="PANTHER" id="PTHR11851:SF226">
    <property type="entry name" value="CYTOCHROME B-C1 COMPLEX SUBUNIT 2, MITOCHONDRIAL"/>
    <property type="match status" value="1"/>
</dbReference>
<reference evidence="3" key="2">
    <citation type="submission" date="2025-09" db="UniProtKB">
        <authorList>
            <consortium name="Ensembl"/>
        </authorList>
    </citation>
    <scope>IDENTIFICATION</scope>
</reference>
<evidence type="ECO:0000313" key="3">
    <source>
        <dbReference type="Ensembl" id="ENSSTUP00000091868.1"/>
    </source>
</evidence>
<dbReference type="Ensembl" id="ENSSTUT00000097752.1">
    <property type="protein sequence ID" value="ENSSTUP00000091868.1"/>
    <property type="gene ID" value="ENSSTUG00000039597.1"/>
</dbReference>
<sequence length="456" mass="48152">MKGIRTLNKFSIRCYAARRSDVLTEPLAGLKAGAALPPQSVQMSKLPNGLVIASLENYSPVSSVGVFVKAGTRYETVENQGVSHVLRLAANLTTKGASAFRICRGVEAVGGSLSVTSSRETMVYSVECLRDHLDTVMEYLINVTTTPEFRPWEVDDLTSRVKVDRALAHQCSQIGVIEKLHEAAYKNALSNSLYCPDYMVGKVSGEQLQSFVQNNFTSARMALVGLGVNHSVLRQVGEQFLSVRSGAGVAGAKAVYRGGELRVQNGAGLVHSLIASEGGVTGSAEANAFSVLQRVLGAGPHVKRGSNVTSKLSQGIAKATTQPFDATAFNATYADSGLFGVYSIAQADSAGEVIKAAIAQVTGVAKGGVSEDDVARARKQLKAEYLMSMESSEGLLEEMGAQALSSGAYHSPETVTQSIDSVSHADVVNAARKFVDGKKSMAAIGHLANTPFVDEL</sequence>
<dbReference type="FunFam" id="3.30.830.10:FF:000018">
    <property type="entry name" value="Cytochrome b-c1 complex subunit 2, mitochondrial"/>
    <property type="match status" value="1"/>
</dbReference>
<keyword evidence="4" id="KW-1185">Reference proteome</keyword>
<evidence type="ECO:0000259" key="1">
    <source>
        <dbReference type="Pfam" id="PF00675"/>
    </source>
</evidence>
<dbReference type="PANTHER" id="PTHR11851">
    <property type="entry name" value="METALLOPROTEASE"/>
    <property type="match status" value="1"/>
</dbReference>
<dbReference type="InterPro" id="IPR050361">
    <property type="entry name" value="MPP/UQCRC_Complex"/>
</dbReference>
<dbReference type="GO" id="GO:0046872">
    <property type="term" value="F:metal ion binding"/>
    <property type="evidence" value="ECO:0007669"/>
    <property type="project" value="InterPro"/>
</dbReference>
<dbReference type="Proteomes" id="UP000472277">
    <property type="component" value="Chromosome 32"/>
</dbReference>
<dbReference type="OrthoDB" id="6369905at2759"/>
<organism evidence="3 4">
    <name type="scientific">Salmo trutta</name>
    <name type="common">Brown trout</name>
    <dbReference type="NCBI Taxonomy" id="8032"/>
    <lineage>
        <taxon>Eukaryota</taxon>
        <taxon>Metazoa</taxon>
        <taxon>Chordata</taxon>
        <taxon>Craniata</taxon>
        <taxon>Vertebrata</taxon>
        <taxon>Euteleostomi</taxon>
        <taxon>Actinopterygii</taxon>
        <taxon>Neopterygii</taxon>
        <taxon>Teleostei</taxon>
        <taxon>Protacanthopterygii</taxon>
        <taxon>Salmoniformes</taxon>
        <taxon>Salmonidae</taxon>
        <taxon>Salmoninae</taxon>
        <taxon>Salmo</taxon>
    </lineage>
</organism>
<dbReference type="InterPro" id="IPR011249">
    <property type="entry name" value="Metalloenz_LuxS/M16"/>
</dbReference>
<reference evidence="3" key="1">
    <citation type="submission" date="2025-08" db="UniProtKB">
        <authorList>
            <consortium name="Ensembl"/>
        </authorList>
    </citation>
    <scope>IDENTIFICATION</scope>
</reference>
<dbReference type="GO" id="GO:0005739">
    <property type="term" value="C:mitochondrion"/>
    <property type="evidence" value="ECO:0007669"/>
    <property type="project" value="TreeGrafter"/>
</dbReference>